<feature type="chain" id="PRO_5015740057" description="Intracellular proteinase inhibitor BsuPI domain-containing protein" evidence="1">
    <location>
        <begin position="26"/>
        <end position="193"/>
    </location>
</feature>
<organism evidence="2 3">
    <name type="scientific">Abditibacterium utsteinense</name>
    <dbReference type="NCBI Taxonomy" id="1960156"/>
    <lineage>
        <taxon>Bacteria</taxon>
        <taxon>Pseudomonadati</taxon>
        <taxon>Abditibacteriota</taxon>
        <taxon>Abditibacteriia</taxon>
        <taxon>Abditibacteriales</taxon>
        <taxon>Abditibacteriaceae</taxon>
        <taxon>Abditibacterium</taxon>
    </lineage>
</organism>
<name>A0A2S8SRF9_9BACT</name>
<dbReference type="AlphaFoldDB" id="A0A2S8SRF9"/>
<dbReference type="EMBL" id="NIGF01000012">
    <property type="protein sequence ID" value="PQV63393.1"/>
    <property type="molecule type" value="Genomic_DNA"/>
</dbReference>
<feature type="signal peptide" evidence="1">
    <location>
        <begin position="1"/>
        <end position="25"/>
    </location>
</feature>
<evidence type="ECO:0000256" key="1">
    <source>
        <dbReference type="SAM" id="SignalP"/>
    </source>
</evidence>
<proteinExistence type="predicted"/>
<evidence type="ECO:0008006" key="4">
    <source>
        <dbReference type="Google" id="ProtNLM"/>
    </source>
</evidence>
<reference evidence="2 3" key="1">
    <citation type="journal article" date="2018" name="Syst. Appl. Microbiol.">
        <title>Abditibacterium utsteinense sp. nov., the first cultivated member of candidate phylum FBP, isolated from ice-free Antarctic soil samples.</title>
        <authorList>
            <person name="Tahon G."/>
            <person name="Tytgat B."/>
            <person name="Lebbe L."/>
            <person name="Carlier A."/>
            <person name="Willems A."/>
        </authorList>
    </citation>
    <scope>NUCLEOTIDE SEQUENCE [LARGE SCALE GENOMIC DNA]</scope>
    <source>
        <strain evidence="2 3">LMG 29911</strain>
    </source>
</reference>
<comment type="caution">
    <text evidence="2">The sequence shown here is derived from an EMBL/GenBank/DDBJ whole genome shotgun (WGS) entry which is preliminary data.</text>
</comment>
<dbReference type="Proteomes" id="UP000237684">
    <property type="component" value="Unassembled WGS sequence"/>
</dbReference>
<keyword evidence="3" id="KW-1185">Reference proteome</keyword>
<sequence>MNTMQKFLLSILLALIFCSASYSQQQPEESKKLLSSAGGPRIDNQSGAGLALTTDKVQYRSMEPVKVTIALKNTGERTFKILPVDVEWFYTIDVVGPDGKKLPFKKPRRSIYKALTGSNRNGQMVDEEEVHPRQTKSAVVWLSNLFDMSAPGSYKVTASTIFLLGTGGDTVNIEAKPITVEVTSTAPVSQWLD</sequence>
<evidence type="ECO:0000313" key="3">
    <source>
        <dbReference type="Proteomes" id="UP000237684"/>
    </source>
</evidence>
<dbReference type="RefSeq" id="WP_106380471.1">
    <property type="nucleotide sequence ID" value="NZ_NIGF01000012.1"/>
</dbReference>
<accession>A0A2S8SRF9</accession>
<protein>
    <recommendedName>
        <fullName evidence="4">Intracellular proteinase inhibitor BsuPI domain-containing protein</fullName>
    </recommendedName>
</protein>
<dbReference type="Gene3D" id="2.60.40.2970">
    <property type="match status" value="1"/>
</dbReference>
<gene>
    <name evidence="2" type="ORF">B1R32_11248</name>
</gene>
<keyword evidence="1" id="KW-0732">Signal</keyword>
<evidence type="ECO:0000313" key="2">
    <source>
        <dbReference type="EMBL" id="PQV63393.1"/>
    </source>
</evidence>
<dbReference type="InParanoid" id="A0A2S8SRF9"/>